<gene>
    <name evidence="2" type="ORF">US53_C0070G0006</name>
</gene>
<sequence length="186" mass="20583">MTVSKKTYTLLFIAVIIIIAILSIWYFFFREPPVEDPNKKNEPIPLDSPTSQWVPETFPLNVGMFGTKIRELQKKLVLPKYGADGKFGNETKSALTAKGYSVPLSLNDYNSIITGGITAGGPIGKSARAKSDLTALYLDDSPSPPTFVKYIKQDNQVGIVEAISGEWYLFLKAGNTKVKKDEVYLL</sequence>
<dbReference type="AlphaFoldDB" id="A0A0G0H0S7"/>
<evidence type="ECO:0008006" key="4">
    <source>
        <dbReference type="Google" id="ProtNLM"/>
    </source>
</evidence>
<evidence type="ECO:0000256" key="1">
    <source>
        <dbReference type="SAM" id="Phobius"/>
    </source>
</evidence>
<reference evidence="2 3" key="1">
    <citation type="journal article" date="2015" name="Nature">
        <title>rRNA introns, odd ribosomes, and small enigmatic genomes across a large radiation of phyla.</title>
        <authorList>
            <person name="Brown C.T."/>
            <person name="Hug L.A."/>
            <person name="Thomas B.C."/>
            <person name="Sharon I."/>
            <person name="Castelle C.J."/>
            <person name="Singh A."/>
            <person name="Wilkins M.J."/>
            <person name="Williams K.H."/>
            <person name="Banfield J.F."/>
        </authorList>
    </citation>
    <scope>NUCLEOTIDE SEQUENCE [LARGE SCALE GENOMIC DNA]</scope>
</reference>
<feature type="transmembrane region" description="Helical" evidence="1">
    <location>
        <begin position="7"/>
        <end position="28"/>
    </location>
</feature>
<keyword evidence="1" id="KW-1133">Transmembrane helix</keyword>
<proteinExistence type="predicted"/>
<protein>
    <recommendedName>
        <fullName evidence="4">Peptidoglycan binding-like domain-containing protein</fullName>
    </recommendedName>
</protein>
<name>A0A0G0H0S7_9BACT</name>
<keyword evidence="1" id="KW-0812">Transmembrane</keyword>
<dbReference type="EMBL" id="LBTI01000070">
    <property type="protein sequence ID" value="KKQ35807.1"/>
    <property type="molecule type" value="Genomic_DNA"/>
</dbReference>
<organism evidence="2 3">
    <name type="scientific">Candidatus Woesebacteria bacterium GW2011_GWA1_37_7</name>
    <dbReference type="NCBI Taxonomy" id="1618545"/>
    <lineage>
        <taxon>Bacteria</taxon>
        <taxon>Candidatus Woeseibacteriota</taxon>
    </lineage>
</organism>
<dbReference type="STRING" id="1618545.US53_C0070G0006"/>
<evidence type="ECO:0000313" key="2">
    <source>
        <dbReference type="EMBL" id="KKQ35807.1"/>
    </source>
</evidence>
<evidence type="ECO:0000313" key="3">
    <source>
        <dbReference type="Proteomes" id="UP000034591"/>
    </source>
</evidence>
<comment type="caution">
    <text evidence="2">The sequence shown here is derived from an EMBL/GenBank/DDBJ whole genome shotgun (WGS) entry which is preliminary data.</text>
</comment>
<dbReference type="Proteomes" id="UP000034591">
    <property type="component" value="Unassembled WGS sequence"/>
</dbReference>
<keyword evidence="1" id="KW-0472">Membrane</keyword>
<accession>A0A0G0H0S7</accession>